<evidence type="ECO:0000313" key="3">
    <source>
        <dbReference type="Proteomes" id="UP000694888"/>
    </source>
</evidence>
<keyword evidence="3" id="KW-1185">Reference proteome</keyword>
<feature type="region of interest" description="Disordered" evidence="1">
    <location>
        <begin position="384"/>
        <end position="417"/>
    </location>
</feature>
<dbReference type="Proteomes" id="UP000694888">
    <property type="component" value="Unplaced"/>
</dbReference>
<sequence>MVTRNNIRAGQHMIHLLDRALDIQWRYTALAYPSKHNPQNLEYQFYRKLMRFLQTSPQEDTEYNYQTQVMVPLNSEGVTFFLPSDEALGRVPSEKLSQLVGDPAMLLKVLTLHIIPGRVLYTSMVNHNEGFITQMDSGKLIFRKNNNRESVYVTGSLKGGRPVTARVSPADVGVINGVVHQIDAILGFVYKSAIEEIQDDPNTRNFDQLLTRVRADLRNDLGAASGVTIFIPSNEALIAVNTVYPNYINNQSLINMVMEFSMLQPNSRLSLTDYNGGYEAYISAVSRHNGRYIKAYSQGNDTWVEGGYVRARVVKPDIGVTNGVVHQIDAVFGIPTRDLPYSIFCEDWLEQTYIQMSYVGLTEYMRDPTLTANQRCVFRARGEDDRLTSGGSVPNTGLANSQNSGQSSSSSSSNYYYTSSKDSLTLLTSSPT</sequence>
<feature type="compositionally biased region" description="Low complexity" evidence="1">
    <location>
        <begin position="400"/>
        <end position="417"/>
    </location>
</feature>
<feature type="domain" description="FAS1" evidence="2">
    <location>
        <begin position="46"/>
        <end position="186"/>
    </location>
</feature>
<dbReference type="InterPro" id="IPR000782">
    <property type="entry name" value="FAS1_domain"/>
</dbReference>
<dbReference type="GeneID" id="106013586"/>
<dbReference type="InterPro" id="IPR050904">
    <property type="entry name" value="Adhesion/Biosynth-related"/>
</dbReference>
<dbReference type="PANTHER" id="PTHR10900">
    <property type="entry name" value="PERIOSTIN-RELATED"/>
    <property type="match status" value="1"/>
</dbReference>
<reference evidence="4" key="1">
    <citation type="submission" date="2025-08" db="UniProtKB">
        <authorList>
            <consortium name="RefSeq"/>
        </authorList>
    </citation>
    <scope>IDENTIFICATION</scope>
</reference>
<evidence type="ECO:0000313" key="4">
    <source>
        <dbReference type="RefSeq" id="XP_012945192.1"/>
    </source>
</evidence>
<gene>
    <name evidence="4" type="primary">LOC106013586</name>
</gene>
<name>A0ABM1ACR0_APLCA</name>
<protein>
    <submittedName>
        <fullName evidence="4">Fasciclin-1</fullName>
    </submittedName>
</protein>
<evidence type="ECO:0000259" key="2">
    <source>
        <dbReference type="PROSITE" id="PS50213"/>
    </source>
</evidence>
<dbReference type="InterPro" id="IPR036378">
    <property type="entry name" value="FAS1_dom_sf"/>
</dbReference>
<dbReference type="Gene3D" id="2.30.180.10">
    <property type="entry name" value="FAS1 domain"/>
    <property type="match status" value="2"/>
</dbReference>
<dbReference type="Pfam" id="PF02469">
    <property type="entry name" value="Fasciclin"/>
    <property type="match status" value="2"/>
</dbReference>
<dbReference type="SMART" id="SM00554">
    <property type="entry name" value="FAS1"/>
    <property type="match status" value="2"/>
</dbReference>
<dbReference type="SUPFAM" id="SSF82153">
    <property type="entry name" value="FAS1 domain"/>
    <property type="match status" value="2"/>
</dbReference>
<dbReference type="PROSITE" id="PS50213">
    <property type="entry name" value="FAS1"/>
    <property type="match status" value="2"/>
</dbReference>
<organism evidence="3 4">
    <name type="scientific">Aplysia californica</name>
    <name type="common">California sea hare</name>
    <dbReference type="NCBI Taxonomy" id="6500"/>
    <lineage>
        <taxon>Eukaryota</taxon>
        <taxon>Metazoa</taxon>
        <taxon>Spiralia</taxon>
        <taxon>Lophotrochozoa</taxon>
        <taxon>Mollusca</taxon>
        <taxon>Gastropoda</taxon>
        <taxon>Heterobranchia</taxon>
        <taxon>Euthyneura</taxon>
        <taxon>Tectipleura</taxon>
        <taxon>Aplysiida</taxon>
        <taxon>Aplysioidea</taxon>
        <taxon>Aplysiidae</taxon>
        <taxon>Aplysia</taxon>
    </lineage>
</organism>
<dbReference type="RefSeq" id="XP_012945192.1">
    <property type="nucleotide sequence ID" value="XM_013089738.2"/>
</dbReference>
<evidence type="ECO:0000256" key="1">
    <source>
        <dbReference type="SAM" id="MobiDB-lite"/>
    </source>
</evidence>
<dbReference type="PANTHER" id="PTHR10900:SF124">
    <property type="entry name" value="FI05614P"/>
    <property type="match status" value="1"/>
</dbReference>
<accession>A0ABM1ACR0</accession>
<feature type="domain" description="FAS1" evidence="2">
    <location>
        <begin position="190"/>
        <end position="332"/>
    </location>
</feature>
<feature type="compositionally biased region" description="Polar residues" evidence="1">
    <location>
        <begin position="389"/>
        <end position="399"/>
    </location>
</feature>
<proteinExistence type="predicted"/>